<gene>
    <name evidence="2" type="ORF">chiPu_0025655</name>
</gene>
<evidence type="ECO:0000313" key="3">
    <source>
        <dbReference type="Proteomes" id="UP000287033"/>
    </source>
</evidence>
<dbReference type="Proteomes" id="UP000287033">
    <property type="component" value="Unassembled WGS sequence"/>
</dbReference>
<evidence type="ECO:0000313" key="2">
    <source>
        <dbReference type="EMBL" id="GCC41681.1"/>
    </source>
</evidence>
<organism evidence="2 3">
    <name type="scientific">Chiloscyllium punctatum</name>
    <name type="common">Brownbanded bambooshark</name>
    <name type="synonym">Hemiscyllium punctatum</name>
    <dbReference type="NCBI Taxonomy" id="137246"/>
    <lineage>
        <taxon>Eukaryota</taxon>
        <taxon>Metazoa</taxon>
        <taxon>Chordata</taxon>
        <taxon>Craniata</taxon>
        <taxon>Vertebrata</taxon>
        <taxon>Chondrichthyes</taxon>
        <taxon>Elasmobranchii</taxon>
        <taxon>Galeomorphii</taxon>
        <taxon>Galeoidea</taxon>
        <taxon>Orectolobiformes</taxon>
        <taxon>Hemiscylliidae</taxon>
        <taxon>Chiloscyllium</taxon>
    </lineage>
</organism>
<protein>
    <submittedName>
        <fullName evidence="2">Uncharacterized protein</fullName>
    </submittedName>
</protein>
<evidence type="ECO:0000256" key="1">
    <source>
        <dbReference type="SAM" id="MobiDB-lite"/>
    </source>
</evidence>
<keyword evidence="3" id="KW-1185">Reference proteome</keyword>
<name>A0A401TGC0_CHIPU</name>
<proteinExistence type="predicted"/>
<dbReference type="AlphaFoldDB" id="A0A401TGC0"/>
<reference evidence="2 3" key="1">
    <citation type="journal article" date="2018" name="Nat. Ecol. Evol.">
        <title>Shark genomes provide insights into elasmobranch evolution and the origin of vertebrates.</title>
        <authorList>
            <person name="Hara Y"/>
            <person name="Yamaguchi K"/>
            <person name="Onimaru K"/>
            <person name="Kadota M"/>
            <person name="Koyanagi M"/>
            <person name="Keeley SD"/>
            <person name="Tatsumi K"/>
            <person name="Tanaka K"/>
            <person name="Motone F"/>
            <person name="Kageyama Y"/>
            <person name="Nozu R"/>
            <person name="Adachi N"/>
            <person name="Nishimura O"/>
            <person name="Nakagawa R"/>
            <person name="Tanegashima C"/>
            <person name="Kiyatake I"/>
            <person name="Matsumoto R"/>
            <person name="Murakumo K"/>
            <person name="Nishida K"/>
            <person name="Terakita A"/>
            <person name="Kuratani S"/>
            <person name="Sato K"/>
            <person name="Hyodo S Kuraku.S."/>
        </authorList>
    </citation>
    <scope>NUCLEOTIDE SEQUENCE [LARGE SCALE GENOMIC DNA]</scope>
</reference>
<accession>A0A401TGC0</accession>
<sequence length="117" mass="12244">MTPRLVNLSSVCFCRSPPGEGAANQGPNGLRSAPPGRRRAPMLHTGNGKNHRTALRLLVSWGGLRRGGNKLRGAGRPGLGSIGNGEWEVGAQGEGVDCGDHQLFAVYYGIDGNLPCP</sequence>
<comment type="caution">
    <text evidence="2">The sequence shown here is derived from an EMBL/GenBank/DDBJ whole genome shotgun (WGS) entry which is preliminary data.</text>
</comment>
<dbReference type="EMBL" id="BEZZ01062837">
    <property type="protein sequence ID" value="GCC41681.1"/>
    <property type="molecule type" value="Genomic_DNA"/>
</dbReference>
<feature type="region of interest" description="Disordered" evidence="1">
    <location>
        <begin position="17"/>
        <end position="49"/>
    </location>
</feature>